<organism evidence="2 3">
    <name type="scientific">Pristionchus entomophagus</name>
    <dbReference type="NCBI Taxonomy" id="358040"/>
    <lineage>
        <taxon>Eukaryota</taxon>
        <taxon>Metazoa</taxon>
        <taxon>Ecdysozoa</taxon>
        <taxon>Nematoda</taxon>
        <taxon>Chromadorea</taxon>
        <taxon>Rhabditida</taxon>
        <taxon>Rhabditina</taxon>
        <taxon>Diplogasteromorpha</taxon>
        <taxon>Diplogasteroidea</taxon>
        <taxon>Neodiplogasteridae</taxon>
        <taxon>Pristionchus</taxon>
    </lineage>
</organism>
<feature type="non-terminal residue" evidence="2">
    <location>
        <position position="312"/>
    </location>
</feature>
<gene>
    <name evidence="2" type="ORF">PENTCL1PPCAC_3876</name>
</gene>
<dbReference type="AlphaFoldDB" id="A0AAV5SEA7"/>
<comment type="caution">
    <text evidence="2">The sequence shown here is derived from an EMBL/GenBank/DDBJ whole genome shotgun (WGS) entry which is preliminary data.</text>
</comment>
<dbReference type="Pfam" id="PF07914">
    <property type="entry name" value="DUF1679"/>
    <property type="match status" value="1"/>
</dbReference>
<accession>A0AAV5SEA7</accession>
<dbReference type="InterPro" id="IPR011009">
    <property type="entry name" value="Kinase-like_dom_sf"/>
</dbReference>
<protein>
    <recommendedName>
        <fullName evidence="1">CHK kinase-like domain-containing protein</fullName>
    </recommendedName>
</protein>
<sequence length="312" mass="35247">FFELYVSNSHNVEVAVFEVLMQLEGDLAVPKCYYSVPFSEQNQLEGSLALQFFDSSKVFNVFNNMSLAQVKQIARALGKIQAASVKFGSEKNKCLDHDPWTEYWKVYTNDAFFTQSLGKVKKIDENVLESLQAVIPLIPQYFGSTLAITIHKQIGCGRVLVNGDHWSANVLFDAKGDLASIIDWQLGHLGVGVEDLLRISMSAMSSQDRRQYSSELLNDMFDSMESNLDGAQVPYTRKQLFEMYDLLFPHAAFFFASTITSVCMVSEEYCFRSNPSSDQATVEKPPNIRGIFEDILIYHKKNEKSASALKFK</sequence>
<feature type="non-terminal residue" evidence="2">
    <location>
        <position position="1"/>
    </location>
</feature>
<name>A0AAV5SEA7_9BILA</name>
<evidence type="ECO:0000313" key="2">
    <source>
        <dbReference type="EMBL" id="GMS81701.1"/>
    </source>
</evidence>
<dbReference type="InterPro" id="IPR012877">
    <property type="entry name" value="Dhs-27"/>
</dbReference>
<dbReference type="EMBL" id="BTSX01000001">
    <property type="protein sequence ID" value="GMS81701.1"/>
    <property type="molecule type" value="Genomic_DNA"/>
</dbReference>
<proteinExistence type="predicted"/>
<evidence type="ECO:0000259" key="1">
    <source>
        <dbReference type="SMART" id="SM00587"/>
    </source>
</evidence>
<dbReference type="Proteomes" id="UP001432027">
    <property type="component" value="Unassembled WGS sequence"/>
</dbReference>
<reference evidence="2" key="1">
    <citation type="submission" date="2023-10" db="EMBL/GenBank/DDBJ databases">
        <title>Genome assembly of Pristionchus species.</title>
        <authorList>
            <person name="Yoshida K."/>
            <person name="Sommer R.J."/>
        </authorList>
    </citation>
    <scope>NUCLEOTIDE SEQUENCE</scope>
    <source>
        <strain evidence="2">RS0144</strain>
    </source>
</reference>
<keyword evidence="3" id="KW-1185">Reference proteome</keyword>
<dbReference type="SUPFAM" id="SSF56112">
    <property type="entry name" value="Protein kinase-like (PK-like)"/>
    <property type="match status" value="1"/>
</dbReference>
<dbReference type="InterPro" id="IPR052961">
    <property type="entry name" value="Oxido-Kinase-like_Enzymes"/>
</dbReference>
<feature type="domain" description="CHK kinase-like" evidence="1">
    <location>
        <begin position="48"/>
        <end position="230"/>
    </location>
</feature>
<evidence type="ECO:0000313" key="3">
    <source>
        <dbReference type="Proteomes" id="UP001432027"/>
    </source>
</evidence>
<dbReference type="PANTHER" id="PTHR23020">
    <property type="entry name" value="UNCHARACTERIZED NUCLEAR HORMONE RECEPTOR-RELATED"/>
    <property type="match status" value="1"/>
</dbReference>
<dbReference type="InterPro" id="IPR015897">
    <property type="entry name" value="CHK_kinase-like"/>
</dbReference>
<dbReference type="SMART" id="SM00587">
    <property type="entry name" value="CHK"/>
    <property type="match status" value="1"/>
</dbReference>
<dbReference type="Gene3D" id="3.90.1200.10">
    <property type="match status" value="1"/>
</dbReference>
<dbReference type="PANTHER" id="PTHR23020:SF8">
    <property type="entry name" value="CHK KINASE-LIKE DOMAIN-CONTAINING PROTEIN"/>
    <property type="match status" value="1"/>
</dbReference>